<evidence type="ECO:0000256" key="2">
    <source>
        <dbReference type="SAM" id="MobiDB-lite"/>
    </source>
</evidence>
<feature type="domain" description="HTH merR-type" evidence="3">
    <location>
        <begin position="10"/>
        <end position="80"/>
    </location>
</feature>
<dbReference type="CDD" id="cd00592">
    <property type="entry name" value="HTH_MerR-like"/>
    <property type="match status" value="1"/>
</dbReference>
<evidence type="ECO:0000259" key="3">
    <source>
        <dbReference type="Pfam" id="PF13411"/>
    </source>
</evidence>
<reference evidence="4 5" key="1">
    <citation type="submission" date="2022-08" db="EMBL/GenBank/DDBJ databases">
        <title>Tractidigestivibacter montrealensis type strain KD21.</title>
        <authorList>
            <person name="Diop K."/>
            <person name="Richard C."/>
            <person name="Routy B."/>
        </authorList>
    </citation>
    <scope>NUCLEOTIDE SEQUENCE [LARGE SCALE GENOMIC DNA]</scope>
    <source>
        <strain evidence="4 5">KD21</strain>
    </source>
</reference>
<dbReference type="InterPro" id="IPR009061">
    <property type="entry name" value="DNA-bd_dom_put_sf"/>
</dbReference>
<protein>
    <submittedName>
        <fullName evidence="4">MerR family transcriptional regulator</fullName>
    </submittedName>
</protein>
<gene>
    <name evidence="4" type="ORF">NVS32_04395</name>
</gene>
<dbReference type="EMBL" id="JANSKA010000002">
    <property type="protein sequence ID" value="MCR9036185.1"/>
    <property type="molecule type" value="Genomic_DNA"/>
</dbReference>
<keyword evidence="1" id="KW-0175">Coiled coil</keyword>
<proteinExistence type="predicted"/>
<feature type="compositionally biased region" description="Acidic residues" evidence="2">
    <location>
        <begin position="153"/>
        <end position="163"/>
    </location>
</feature>
<evidence type="ECO:0000313" key="4">
    <source>
        <dbReference type="EMBL" id="MCR9036185.1"/>
    </source>
</evidence>
<evidence type="ECO:0000313" key="5">
    <source>
        <dbReference type="Proteomes" id="UP001204320"/>
    </source>
</evidence>
<feature type="coiled-coil region" evidence="1">
    <location>
        <begin position="89"/>
        <end position="116"/>
    </location>
</feature>
<evidence type="ECO:0000256" key="1">
    <source>
        <dbReference type="SAM" id="Coils"/>
    </source>
</evidence>
<name>A0ABT1Z7K2_9ACTN</name>
<keyword evidence="5" id="KW-1185">Reference proteome</keyword>
<dbReference type="RefSeq" id="WP_258498857.1">
    <property type="nucleotide sequence ID" value="NZ_JANSKA010000002.1"/>
</dbReference>
<dbReference type="SUPFAM" id="SSF46955">
    <property type="entry name" value="Putative DNA-binding domain"/>
    <property type="match status" value="1"/>
</dbReference>
<comment type="caution">
    <text evidence="4">The sequence shown here is derived from an EMBL/GenBank/DDBJ whole genome shotgun (WGS) entry which is preliminary data.</text>
</comment>
<sequence>MGATKRRGWKIAEVERLVGLSLRDIQRACYQGRGGMGVLKPSDGSWGRRTYDERDLAVLFLLAQKRREGLTLSQAAEQLRDDTAGHTLSQLLDVEAERLSEQLEVIEDRLVRAEALAAAIGAEPTRTQQLSLIHDHAQELGRASLGPGHASPSEDDAPGEELLQELMGAPSDIHVDNNEGGTDGEAGKTHQGNPA</sequence>
<dbReference type="Proteomes" id="UP001204320">
    <property type="component" value="Unassembled WGS sequence"/>
</dbReference>
<dbReference type="InterPro" id="IPR000551">
    <property type="entry name" value="MerR-type_HTH_dom"/>
</dbReference>
<dbReference type="Pfam" id="PF13411">
    <property type="entry name" value="MerR_1"/>
    <property type="match status" value="1"/>
</dbReference>
<feature type="region of interest" description="Disordered" evidence="2">
    <location>
        <begin position="142"/>
        <end position="195"/>
    </location>
</feature>
<accession>A0ABT1Z7K2</accession>
<dbReference type="Gene3D" id="1.10.1660.10">
    <property type="match status" value="1"/>
</dbReference>
<organism evidence="4 5">
    <name type="scientific">Tractidigestivibacter montrealensis</name>
    <dbReference type="NCBI Taxonomy" id="2972466"/>
    <lineage>
        <taxon>Bacteria</taxon>
        <taxon>Bacillati</taxon>
        <taxon>Actinomycetota</taxon>
        <taxon>Coriobacteriia</taxon>
        <taxon>Coriobacteriales</taxon>
        <taxon>Atopobiaceae</taxon>
        <taxon>Tractidigestivibacter</taxon>
    </lineage>
</organism>